<evidence type="ECO:0000313" key="1">
    <source>
        <dbReference type="EMBL" id="KRZ74034.1"/>
    </source>
</evidence>
<accession>A0A0V1MQN6</accession>
<sequence>MQVSIDPSVYNNNSNFELLILFNLRKLPKRCSVLQPTSFHASQTEYITFSPECINQLSQSLV</sequence>
<evidence type="ECO:0000313" key="2">
    <source>
        <dbReference type="Proteomes" id="UP000054843"/>
    </source>
</evidence>
<dbReference type="EMBL" id="JYDO01000055">
    <property type="protein sequence ID" value="KRZ74034.1"/>
    <property type="molecule type" value="Genomic_DNA"/>
</dbReference>
<reference evidence="1 2" key="1">
    <citation type="submission" date="2015-01" db="EMBL/GenBank/DDBJ databases">
        <title>Evolution of Trichinella species and genotypes.</title>
        <authorList>
            <person name="Korhonen P.K."/>
            <person name="Edoardo P."/>
            <person name="Giuseppe L.R."/>
            <person name="Gasser R.B."/>
        </authorList>
    </citation>
    <scope>NUCLEOTIDE SEQUENCE [LARGE SCALE GENOMIC DNA]</scope>
    <source>
        <strain evidence="1">ISS1980</strain>
    </source>
</reference>
<protein>
    <submittedName>
        <fullName evidence="1">Uncharacterized protein</fullName>
    </submittedName>
</protein>
<dbReference type="Proteomes" id="UP000054843">
    <property type="component" value="Unassembled WGS sequence"/>
</dbReference>
<comment type="caution">
    <text evidence="1">The sequence shown here is derived from an EMBL/GenBank/DDBJ whole genome shotgun (WGS) entry which is preliminary data.</text>
</comment>
<name>A0A0V1MQN6_9BILA</name>
<keyword evidence="2" id="KW-1185">Reference proteome</keyword>
<proteinExistence type="predicted"/>
<dbReference type="AlphaFoldDB" id="A0A0V1MQN6"/>
<gene>
    <name evidence="1" type="ORF">T10_12321</name>
</gene>
<organism evidence="1 2">
    <name type="scientific">Trichinella papuae</name>
    <dbReference type="NCBI Taxonomy" id="268474"/>
    <lineage>
        <taxon>Eukaryota</taxon>
        <taxon>Metazoa</taxon>
        <taxon>Ecdysozoa</taxon>
        <taxon>Nematoda</taxon>
        <taxon>Enoplea</taxon>
        <taxon>Dorylaimia</taxon>
        <taxon>Trichinellida</taxon>
        <taxon>Trichinellidae</taxon>
        <taxon>Trichinella</taxon>
    </lineage>
</organism>